<dbReference type="RefSeq" id="WP_156034532.1">
    <property type="nucleotide sequence ID" value="NZ_CADFGE010000005.1"/>
</dbReference>
<name>A0AAW3UXY9_9BURK</name>
<proteinExistence type="predicted"/>
<organism evidence="1 2">
    <name type="scientific">Paraburkholderia fungorum</name>
    <dbReference type="NCBI Taxonomy" id="134537"/>
    <lineage>
        <taxon>Bacteria</taxon>
        <taxon>Pseudomonadati</taxon>
        <taxon>Pseudomonadota</taxon>
        <taxon>Betaproteobacteria</taxon>
        <taxon>Burkholderiales</taxon>
        <taxon>Burkholderiaceae</taxon>
        <taxon>Paraburkholderia</taxon>
    </lineage>
</organism>
<gene>
    <name evidence="1" type="ORF">GGD69_004321</name>
</gene>
<accession>A0AAW3UXY9</accession>
<reference evidence="1 2" key="1">
    <citation type="submission" date="2020-08" db="EMBL/GenBank/DDBJ databases">
        <title>Genomic Encyclopedia of Type Strains, Phase IV (KMG-V): Genome sequencing to study the core and pangenomes of soil and plant-associated prokaryotes.</title>
        <authorList>
            <person name="Whitman W."/>
        </authorList>
    </citation>
    <scope>NUCLEOTIDE SEQUENCE [LARGE SCALE GENOMIC DNA]</scope>
    <source>
        <strain evidence="1 2">SEMIA 4013</strain>
    </source>
</reference>
<evidence type="ECO:0000313" key="2">
    <source>
        <dbReference type="Proteomes" id="UP000518681"/>
    </source>
</evidence>
<dbReference type="Proteomes" id="UP000518681">
    <property type="component" value="Unassembled WGS sequence"/>
</dbReference>
<sequence length="51" mass="5186">MPWTEVNDDRAVSVFTATGTALHASRAIVGISAGRRTMGPVNAANAGGQAM</sequence>
<dbReference type="AlphaFoldDB" id="A0AAW3UXY9"/>
<comment type="caution">
    <text evidence="1">The sequence shown here is derived from an EMBL/GenBank/DDBJ whole genome shotgun (WGS) entry which is preliminary data.</text>
</comment>
<dbReference type="EMBL" id="JACIIK010000007">
    <property type="protein sequence ID" value="MBB6203443.1"/>
    <property type="molecule type" value="Genomic_DNA"/>
</dbReference>
<evidence type="ECO:0000313" key="1">
    <source>
        <dbReference type="EMBL" id="MBB6203443.1"/>
    </source>
</evidence>
<protein>
    <submittedName>
        <fullName evidence="1">Uncharacterized protein</fullName>
    </submittedName>
</protein>